<feature type="region of interest" description="Disordered" evidence="1">
    <location>
        <begin position="38"/>
        <end position="64"/>
    </location>
</feature>
<dbReference type="Proteomes" id="UP000799779">
    <property type="component" value="Unassembled WGS sequence"/>
</dbReference>
<feature type="compositionally biased region" description="Polar residues" evidence="1">
    <location>
        <begin position="47"/>
        <end position="64"/>
    </location>
</feature>
<proteinExistence type="predicted"/>
<name>A0A6A5X476_9PLEO</name>
<gene>
    <name evidence="2" type="ORF">P154DRAFT_452891</name>
</gene>
<protein>
    <submittedName>
        <fullName evidence="2">Uncharacterized protein</fullName>
    </submittedName>
</protein>
<evidence type="ECO:0000313" key="2">
    <source>
        <dbReference type="EMBL" id="KAF2007729.1"/>
    </source>
</evidence>
<dbReference type="PANTHER" id="PTHR42354">
    <property type="entry name" value="C2H2-TYPE DOMAIN-CONTAINING PROTEIN"/>
    <property type="match status" value="1"/>
</dbReference>
<feature type="compositionally biased region" description="Polar residues" evidence="1">
    <location>
        <begin position="372"/>
        <end position="383"/>
    </location>
</feature>
<feature type="compositionally biased region" description="Low complexity" evidence="1">
    <location>
        <begin position="312"/>
        <end position="322"/>
    </location>
</feature>
<feature type="region of interest" description="Disordered" evidence="1">
    <location>
        <begin position="175"/>
        <end position="390"/>
    </location>
</feature>
<evidence type="ECO:0000256" key="1">
    <source>
        <dbReference type="SAM" id="MobiDB-lite"/>
    </source>
</evidence>
<accession>A0A6A5X476</accession>
<feature type="compositionally biased region" description="Low complexity" evidence="1">
    <location>
        <begin position="239"/>
        <end position="259"/>
    </location>
</feature>
<sequence>MAMAVDNTAEKGEVSGCVHNLIHAFSNGLDIFKRLRERRRKRKSRKQGAQETPESSAEIQLSNSLRRGPAEIQESYDQHLSKAGDRFATGDAIAHASLAETLIKLNTGLVGIIAAFLNHDSNSTHLNLDYKSLTNLSNTSRAEAVGSLNQLYQRLSQSQLQVYRVGYCARCGSAKHQNCSGAVGRNSPRPNGKGHAEKRKHTSSRSKTNGPTVARLPIKSSSQTQLVVVRPRNPRKDSASSSSSTKSRSTSTASSYASPPMSPLPQYTAVDPYMTQMQPGPKVNSSSTGRRRAGSFDGPRPTTWPQTRPDNTLPLQLPTPQKLTHEQQQRPSKAKHTSPLHAQPSPPLREKHSPSPSHQHSGPIKRRMDKITPSTYTFASDSTKLGEIPQRDWSKPWDYEEAERLNRETLVKGYPAPVQPEGEKVKGKRGLFGFWRRGEEKARTGS</sequence>
<keyword evidence="3" id="KW-1185">Reference proteome</keyword>
<reference evidence="2" key="1">
    <citation type="journal article" date="2020" name="Stud. Mycol.">
        <title>101 Dothideomycetes genomes: a test case for predicting lifestyles and emergence of pathogens.</title>
        <authorList>
            <person name="Haridas S."/>
            <person name="Albert R."/>
            <person name="Binder M."/>
            <person name="Bloem J."/>
            <person name="Labutti K."/>
            <person name="Salamov A."/>
            <person name="Andreopoulos B."/>
            <person name="Baker S."/>
            <person name="Barry K."/>
            <person name="Bills G."/>
            <person name="Bluhm B."/>
            <person name="Cannon C."/>
            <person name="Castanera R."/>
            <person name="Culley D."/>
            <person name="Daum C."/>
            <person name="Ezra D."/>
            <person name="Gonzalez J."/>
            <person name="Henrissat B."/>
            <person name="Kuo A."/>
            <person name="Liang C."/>
            <person name="Lipzen A."/>
            <person name="Lutzoni F."/>
            <person name="Magnuson J."/>
            <person name="Mondo S."/>
            <person name="Nolan M."/>
            <person name="Ohm R."/>
            <person name="Pangilinan J."/>
            <person name="Park H.-J."/>
            <person name="Ramirez L."/>
            <person name="Alfaro M."/>
            <person name="Sun H."/>
            <person name="Tritt A."/>
            <person name="Yoshinaga Y."/>
            <person name="Zwiers L.-H."/>
            <person name="Turgeon B."/>
            <person name="Goodwin S."/>
            <person name="Spatafora J."/>
            <person name="Crous P."/>
            <person name="Grigoriev I."/>
        </authorList>
    </citation>
    <scope>NUCLEOTIDE SEQUENCE</scope>
    <source>
        <strain evidence="2">CBS 123094</strain>
    </source>
</reference>
<dbReference type="PANTHER" id="PTHR42354:SF1">
    <property type="entry name" value="C2H2-TYPE DOMAIN-CONTAINING PROTEIN"/>
    <property type="match status" value="1"/>
</dbReference>
<feature type="compositionally biased region" description="Polar residues" evidence="1">
    <location>
        <begin position="275"/>
        <end position="288"/>
    </location>
</feature>
<dbReference type="AlphaFoldDB" id="A0A6A5X476"/>
<organism evidence="2 3">
    <name type="scientific">Amniculicola lignicola CBS 123094</name>
    <dbReference type="NCBI Taxonomy" id="1392246"/>
    <lineage>
        <taxon>Eukaryota</taxon>
        <taxon>Fungi</taxon>
        <taxon>Dikarya</taxon>
        <taxon>Ascomycota</taxon>
        <taxon>Pezizomycotina</taxon>
        <taxon>Dothideomycetes</taxon>
        <taxon>Pleosporomycetidae</taxon>
        <taxon>Pleosporales</taxon>
        <taxon>Amniculicolaceae</taxon>
        <taxon>Amniculicola</taxon>
    </lineage>
</organism>
<dbReference type="EMBL" id="ML977556">
    <property type="protein sequence ID" value="KAF2007729.1"/>
    <property type="molecule type" value="Genomic_DNA"/>
</dbReference>
<dbReference type="OrthoDB" id="5226911at2759"/>
<evidence type="ECO:0000313" key="3">
    <source>
        <dbReference type="Proteomes" id="UP000799779"/>
    </source>
</evidence>